<dbReference type="InterPro" id="IPR015421">
    <property type="entry name" value="PyrdxlP-dep_Trfase_major"/>
</dbReference>
<dbReference type="GO" id="GO:0032259">
    <property type="term" value="P:methylation"/>
    <property type="evidence" value="ECO:0007669"/>
    <property type="project" value="UniProtKB-KW"/>
</dbReference>
<dbReference type="GO" id="GO:0005829">
    <property type="term" value="C:cytosol"/>
    <property type="evidence" value="ECO:0007669"/>
    <property type="project" value="TreeGrafter"/>
</dbReference>
<dbReference type="PROSITE" id="PS00096">
    <property type="entry name" value="SHMT"/>
    <property type="match status" value="1"/>
</dbReference>
<dbReference type="Gene3D" id="3.40.640.10">
    <property type="entry name" value="Type I PLP-dependent aspartate aminotransferase-like (Major domain)"/>
    <property type="match status" value="1"/>
</dbReference>
<comment type="function">
    <text evidence="10">Catalyzes the reversible interconversion of serine and glycine with tetrahydrofolate (THF) serving as the one-carbon carrier. This reaction serves as the major source of one-carbon groups required for the biosynthesis of purines, thymidylate, methionine, and other important biomolecules. Also exhibits THF-independent aldolase activity toward beta-hydroxyamino acids, producing glycine and aldehydes, via a retro-aldol mechanism. Thus, is able to catalyze the cleavage of L-allo-threonine.</text>
</comment>
<dbReference type="OrthoDB" id="9803846at2"/>
<organism evidence="14 15">
    <name type="scientific">Paenibacillus glacialis</name>
    <dbReference type="NCBI Taxonomy" id="494026"/>
    <lineage>
        <taxon>Bacteria</taxon>
        <taxon>Bacillati</taxon>
        <taxon>Bacillota</taxon>
        <taxon>Bacilli</taxon>
        <taxon>Bacillales</taxon>
        <taxon>Paenibacillaceae</taxon>
        <taxon>Paenibacillus</taxon>
    </lineage>
</organism>
<dbReference type="NCBIfam" id="NF000586">
    <property type="entry name" value="PRK00011.1"/>
    <property type="match status" value="1"/>
</dbReference>
<comment type="caution">
    <text evidence="14">The sequence shown here is derived from an EMBL/GenBank/DDBJ whole genome shotgun (WGS) entry which is preliminary data.</text>
</comment>
<accession>A0A168JIR6</accession>
<sequence>MINLEQQDKAVANAIRQELGRQRDKIELIASENFVSQAVMEATGTVLTNKYAEGYPGRRYYGGCAYVDVVEELAIQRIKELFGAEHANVQPHSGAQANMAVYFASVETGDTILGMNLSHGGHLTHGSPVNFSGKLFNFVPYGVDEQTGRIDFDNVRKLAHKHRPRMIVAGASAYPRTIEFELFAQIAAEVGALFFVDMAHIAGIVAAGLHPNPLPHAHFVTTTTHKTLRGPRGGAIMCRKSWAQAIDKAIFPGSQGGPLMHVIAAKAVALGEALQPDFKTYIEKVLENAKVLAETLINEGLTVVSGGTDNHIVLLDLRNIGLTGKEAEKILDEVGITANKNSIPHDTASPLVTSGIRFGSPAMTARGLGPKEMKEISHLIVLAFKNPNSPTIKEQILGSVREITSQFPLYEGLQ</sequence>
<dbReference type="GO" id="GO:0004372">
    <property type="term" value="F:glycine hydroxymethyltransferase activity"/>
    <property type="evidence" value="ECO:0007669"/>
    <property type="project" value="UniProtKB-UniRule"/>
</dbReference>
<evidence type="ECO:0000256" key="9">
    <source>
        <dbReference type="ARBA" id="ARBA00022898"/>
    </source>
</evidence>
<keyword evidence="5 11" id="KW-0963">Cytoplasm</keyword>
<dbReference type="RefSeq" id="WP_068535501.1">
    <property type="nucleotide sequence ID" value="NZ_LVJH01000035.1"/>
</dbReference>
<dbReference type="Pfam" id="PF00464">
    <property type="entry name" value="SHMT"/>
    <property type="match status" value="1"/>
</dbReference>
<keyword evidence="7 11" id="KW-0028">Amino-acid biosynthesis</keyword>
<evidence type="ECO:0000256" key="4">
    <source>
        <dbReference type="ARBA" id="ARBA00011738"/>
    </source>
</evidence>
<comment type="caution">
    <text evidence="11">Lacks conserved residue(s) required for the propagation of feature annotation.</text>
</comment>
<dbReference type="FunFam" id="3.40.640.10:FF:000001">
    <property type="entry name" value="Serine hydroxymethyltransferase"/>
    <property type="match status" value="1"/>
</dbReference>
<dbReference type="InterPro" id="IPR015424">
    <property type="entry name" value="PyrdxlP-dep_Trfase"/>
</dbReference>
<feature type="domain" description="Serine hydroxymethyltransferase-like" evidence="13">
    <location>
        <begin position="4"/>
        <end position="380"/>
    </location>
</feature>
<dbReference type="InterPro" id="IPR019798">
    <property type="entry name" value="Ser_HO-MeTrfase_PLP_BS"/>
</dbReference>
<dbReference type="Gene3D" id="3.90.1150.10">
    <property type="entry name" value="Aspartate Aminotransferase, domain 1"/>
    <property type="match status" value="1"/>
</dbReference>
<evidence type="ECO:0000256" key="1">
    <source>
        <dbReference type="ARBA" id="ARBA00001933"/>
    </source>
</evidence>
<dbReference type="PANTHER" id="PTHR11680:SF35">
    <property type="entry name" value="SERINE HYDROXYMETHYLTRANSFERASE 1"/>
    <property type="match status" value="1"/>
</dbReference>
<feature type="binding site" evidence="11">
    <location>
        <begin position="121"/>
        <end position="123"/>
    </location>
    <ligand>
        <name>(6S)-5,6,7,8-tetrahydrofolate</name>
        <dbReference type="ChEBI" id="CHEBI:57453"/>
    </ligand>
</feature>
<comment type="pathway">
    <text evidence="11">One-carbon metabolism; tetrahydrofolate interconversion.</text>
</comment>
<evidence type="ECO:0000259" key="13">
    <source>
        <dbReference type="Pfam" id="PF00464"/>
    </source>
</evidence>
<reference evidence="14 15" key="1">
    <citation type="submission" date="2016-03" db="EMBL/GenBank/DDBJ databases">
        <title>Draft genome sequence of Paenibacillus glacialis DSM 22343.</title>
        <authorList>
            <person name="Shin S.-K."/>
            <person name="Yi H."/>
        </authorList>
    </citation>
    <scope>NUCLEOTIDE SEQUENCE [LARGE SCALE GENOMIC DNA]</scope>
    <source>
        <strain evidence="14 15">DSM 22343</strain>
    </source>
</reference>
<evidence type="ECO:0000313" key="14">
    <source>
        <dbReference type="EMBL" id="OAB40685.1"/>
    </source>
</evidence>
<evidence type="ECO:0000256" key="8">
    <source>
        <dbReference type="ARBA" id="ARBA00022679"/>
    </source>
</evidence>
<name>A0A168JIR6_9BACL</name>
<keyword evidence="14" id="KW-0489">Methyltransferase</keyword>
<dbReference type="EC" id="2.1.2.1" evidence="11"/>
<dbReference type="SUPFAM" id="SSF53383">
    <property type="entry name" value="PLP-dependent transferases"/>
    <property type="match status" value="1"/>
</dbReference>
<dbReference type="HAMAP" id="MF_00051">
    <property type="entry name" value="SHMT"/>
    <property type="match status" value="1"/>
</dbReference>
<comment type="pathway">
    <text evidence="11">Amino-acid biosynthesis; glycine biosynthesis; glycine from L-serine: step 1/1.</text>
</comment>
<evidence type="ECO:0000256" key="10">
    <source>
        <dbReference type="ARBA" id="ARBA00054606"/>
    </source>
</evidence>
<feature type="binding site" evidence="11">
    <location>
        <position position="117"/>
    </location>
    <ligand>
        <name>(6S)-5,6,7,8-tetrahydrofolate</name>
        <dbReference type="ChEBI" id="CHEBI:57453"/>
    </ligand>
</feature>
<evidence type="ECO:0000256" key="6">
    <source>
        <dbReference type="ARBA" id="ARBA00022563"/>
    </source>
</evidence>
<dbReference type="InterPro" id="IPR015422">
    <property type="entry name" value="PyrdxlP-dep_Trfase_small"/>
</dbReference>
<protein>
    <recommendedName>
        <fullName evidence="11">Serine hydroxymethyltransferase</fullName>
        <shortName evidence="11">SHMT</shortName>
        <shortName evidence="11">Serine methylase</shortName>
        <ecNumber evidence="11">2.1.2.1</ecNumber>
    </recommendedName>
</protein>
<keyword evidence="8 11" id="KW-0808">Transferase</keyword>
<dbReference type="Proteomes" id="UP000076967">
    <property type="component" value="Unassembled WGS sequence"/>
</dbReference>
<proteinExistence type="inferred from homology"/>
<comment type="subcellular location">
    <subcellularLocation>
        <location evidence="2 11">Cytoplasm</location>
    </subcellularLocation>
</comment>
<dbReference type="GO" id="GO:0019264">
    <property type="term" value="P:glycine biosynthetic process from serine"/>
    <property type="evidence" value="ECO:0007669"/>
    <property type="project" value="UniProtKB-UniRule"/>
</dbReference>
<keyword evidence="15" id="KW-1185">Reference proteome</keyword>
<gene>
    <name evidence="11" type="primary">glyA</name>
    <name evidence="14" type="ORF">PGLA_17950</name>
</gene>
<dbReference type="AlphaFoldDB" id="A0A168JIR6"/>
<dbReference type="GO" id="GO:0008168">
    <property type="term" value="F:methyltransferase activity"/>
    <property type="evidence" value="ECO:0007669"/>
    <property type="project" value="UniProtKB-KW"/>
</dbReference>
<evidence type="ECO:0000313" key="15">
    <source>
        <dbReference type="Proteomes" id="UP000076967"/>
    </source>
</evidence>
<evidence type="ECO:0000256" key="5">
    <source>
        <dbReference type="ARBA" id="ARBA00022490"/>
    </source>
</evidence>
<dbReference type="InterPro" id="IPR039429">
    <property type="entry name" value="SHMT-like_dom"/>
</dbReference>
<feature type="modified residue" description="N6-(pyridoxal phosphate)lysine" evidence="11 12">
    <location>
        <position position="226"/>
    </location>
</feature>
<feature type="site" description="Plays an important role in substrate specificity" evidence="11">
    <location>
        <position position="225"/>
    </location>
</feature>
<comment type="cofactor">
    <cofactor evidence="1 11 12">
        <name>pyridoxal 5'-phosphate</name>
        <dbReference type="ChEBI" id="CHEBI:597326"/>
    </cofactor>
</comment>
<evidence type="ECO:0000256" key="12">
    <source>
        <dbReference type="PIRSR" id="PIRSR000412-50"/>
    </source>
</evidence>
<comment type="similarity">
    <text evidence="3 11">Belongs to the SHMT family.</text>
</comment>
<dbReference type="UniPathway" id="UPA00288">
    <property type="reaction ID" value="UER01023"/>
</dbReference>
<evidence type="ECO:0000256" key="2">
    <source>
        <dbReference type="ARBA" id="ARBA00004496"/>
    </source>
</evidence>
<dbReference type="UniPathway" id="UPA00193"/>
<keyword evidence="9 11" id="KW-0663">Pyridoxal phosphate</keyword>
<evidence type="ECO:0000256" key="11">
    <source>
        <dbReference type="HAMAP-Rule" id="MF_00051"/>
    </source>
</evidence>
<comment type="catalytic activity">
    <reaction evidence="11">
        <text>(6R)-5,10-methylene-5,6,7,8-tetrahydrofolate + glycine + H2O = (6S)-5,6,7,8-tetrahydrofolate + L-serine</text>
        <dbReference type="Rhea" id="RHEA:15481"/>
        <dbReference type="ChEBI" id="CHEBI:15377"/>
        <dbReference type="ChEBI" id="CHEBI:15636"/>
        <dbReference type="ChEBI" id="CHEBI:33384"/>
        <dbReference type="ChEBI" id="CHEBI:57305"/>
        <dbReference type="ChEBI" id="CHEBI:57453"/>
        <dbReference type="EC" id="2.1.2.1"/>
    </reaction>
</comment>
<evidence type="ECO:0000256" key="3">
    <source>
        <dbReference type="ARBA" id="ARBA00006376"/>
    </source>
</evidence>
<dbReference type="GO" id="GO:0030170">
    <property type="term" value="F:pyridoxal phosphate binding"/>
    <property type="evidence" value="ECO:0007669"/>
    <property type="project" value="UniProtKB-UniRule"/>
</dbReference>
<dbReference type="GO" id="GO:0035999">
    <property type="term" value="P:tetrahydrofolate interconversion"/>
    <property type="evidence" value="ECO:0007669"/>
    <property type="project" value="UniProtKB-UniRule"/>
</dbReference>
<comment type="subunit">
    <text evidence="4 11">Homodimer.</text>
</comment>
<dbReference type="InterPro" id="IPR049943">
    <property type="entry name" value="Ser_HO-MeTrfase-like"/>
</dbReference>
<dbReference type="InterPro" id="IPR001085">
    <property type="entry name" value="Ser_HO-MeTrfase"/>
</dbReference>
<dbReference type="PIRSF" id="PIRSF000412">
    <property type="entry name" value="SHMT"/>
    <property type="match status" value="1"/>
</dbReference>
<dbReference type="PANTHER" id="PTHR11680">
    <property type="entry name" value="SERINE HYDROXYMETHYLTRANSFERASE"/>
    <property type="match status" value="1"/>
</dbReference>
<dbReference type="EMBL" id="LVJH01000035">
    <property type="protein sequence ID" value="OAB40685.1"/>
    <property type="molecule type" value="Genomic_DNA"/>
</dbReference>
<keyword evidence="6 11" id="KW-0554">One-carbon metabolism</keyword>
<dbReference type="CDD" id="cd00378">
    <property type="entry name" value="SHMT"/>
    <property type="match status" value="1"/>
</dbReference>
<evidence type="ECO:0000256" key="7">
    <source>
        <dbReference type="ARBA" id="ARBA00022605"/>
    </source>
</evidence>
<dbReference type="STRING" id="494026.PGLA_17950"/>